<keyword evidence="1" id="KW-0472">Membrane</keyword>
<dbReference type="AlphaFoldDB" id="A0A0A1MFV2"/>
<accession>A0A0A1MFV2</accession>
<evidence type="ECO:0000313" key="3">
    <source>
        <dbReference type="Proteomes" id="UP000040453"/>
    </source>
</evidence>
<dbReference type="EMBL" id="CDGG01000001">
    <property type="protein sequence ID" value="CEI81973.1"/>
    <property type="molecule type" value="Genomic_DNA"/>
</dbReference>
<keyword evidence="1" id="KW-0812">Transmembrane</keyword>
<name>A0A0A1MFV2_9BACI</name>
<gene>
    <name evidence="2" type="ORF">BN997_01828</name>
</gene>
<reference evidence="2 3" key="1">
    <citation type="submission" date="2014-11" db="EMBL/GenBank/DDBJ databases">
        <authorList>
            <person name="Urmite Genomes Urmite Genomes"/>
        </authorList>
    </citation>
    <scope>NUCLEOTIDE SEQUENCE [LARGE SCALE GENOMIC DNA]</scope>
    <source>
        <strain evidence="2 3">Oc5</strain>
    </source>
</reference>
<protein>
    <submittedName>
        <fullName evidence="2">Uncharacterized protein</fullName>
    </submittedName>
</protein>
<dbReference type="Proteomes" id="UP000040453">
    <property type="component" value="Unassembled WGS sequence"/>
</dbReference>
<keyword evidence="1" id="KW-1133">Transmembrane helix</keyword>
<proteinExistence type="predicted"/>
<feature type="transmembrane region" description="Helical" evidence="1">
    <location>
        <begin position="6"/>
        <end position="27"/>
    </location>
</feature>
<keyword evidence="3" id="KW-1185">Reference proteome</keyword>
<sequence length="30" mass="3402">MLLEKIKIVLHAAMMGGFGFLFFIDVLHPI</sequence>
<evidence type="ECO:0000256" key="1">
    <source>
        <dbReference type="SAM" id="Phobius"/>
    </source>
</evidence>
<organism evidence="2 3">
    <name type="scientific">Oceanobacillus oncorhynchi</name>
    <dbReference type="NCBI Taxonomy" id="545501"/>
    <lineage>
        <taxon>Bacteria</taxon>
        <taxon>Bacillati</taxon>
        <taxon>Bacillota</taxon>
        <taxon>Bacilli</taxon>
        <taxon>Bacillales</taxon>
        <taxon>Bacillaceae</taxon>
        <taxon>Oceanobacillus</taxon>
    </lineage>
</organism>
<evidence type="ECO:0000313" key="2">
    <source>
        <dbReference type="EMBL" id="CEI81973.1"/>
    </source>
</evidence>